<feature type="region of interest" description="Disordered" evidence="1">
    <location>
        <begin position="1"/>
        <end position="30"/>
    </location>
</feature>
<evidence type="ECO:0000313" key="4">
    <source>
        <dbReference type="Proteomes" id="UP001223978"/>
    </source>
</evidence>
<evidence type="ECO:0000256" key="1">
    <source>
        <dbReference type="SAM" id="MobiDB-lite"/>
    </source>
</evidence>
<keyword evidence="4" id="KW-1185">Reference proteome</keyword>
<evidence type="ECO:0000313" key="3">
    <source>
        <dbReference type="EMBL" id="MDI3403839.1"/>
    </source>
</evidence>
<keyword evidence="2" id="KW-1133">Transmembrane helix</keyword>
<dbReference type="Proteomes" id="UP001223978">
    <property type="component" value="Unassembled WGS sequence"/>
</dbReference>
<reference evidence="3 4" key="1">
    <citation type="submission" date="2023-05" db="EMBL/GenBank/DDBJ databases">
        <title>Draft genome sequence of Streptomyces sp. B-S-A6 isolated from a cave soil in Thailand.</title>
        <authorList>
            <person name="Chamroensaksri N."/>
            <person name="Muangham S."/>
        </authorList>
    </citation>
    <scope>NUCLEOTIDE SEQUENCE [LARGE SCALE GENOMIC DNA]</scope>
    <source>
        <strain evidence="3 4">B-S-A6</strain>
    </source>
</reference>
<protein>
    <submittedName>
        <fullName evidence="3">Uncharacterized protein</fullName>
    </submittedName>
</protein>
<keyword evidence="2" id="KW-0472">Membrane</keyword>
<gene>
    <name evidence="3" type="ORF">QIS96_08390</name>
</gene>
<evidence type="ECO:0000256" key="2">
    <source>
        <dbReference type="SAM" id="Phobius"/>
    </source>
</evidence>
<organism evidence="3 4">
    <name type="scientific">Streptomyces cavernicola</name>
    <dbReference type="NCBI Taxonomy" id="3043613"/>
    <lineage>
        <taxon>Bacteria</taxon>
        <taxon>Bacillati</taxon>
        <taxon>Actinomycetota</taxon>
        <taxon>Actinomycetes</taxon>
        <taxon>Kitasatosporales</taxon>
        <taxon>Streptomycetaceae</taxon>
        <taxon>Streptomyces</taxon>
    </lineage>
</organism>
<feature type="transmembrane region" description="Helical" evidence="2">
    <location>
        <begin position="81"/>
        <end position="108"/>
    </location>
</feature>
<dbReference type="EMBL" id="JASCIQ010000006">
    <property type="protein sequence ID" value="MDI3403839.1"/>
    <property type="molecule type" value="Genomic_DNA"/>
</dbReference>
<keyword evidence="2" id="KW-0812">Transmembrane</keyword>
<accession>A0ABT6S7I5</accession>
<feature type="compositionally biased region" description="Basic and acidic residues" evidence="1">
    <location>
        <begin position="12"/>
        <end position="29"/>
    </location>
</feature>
<proteinExistence type="predicted"/>
<feature type="compositionally biased region" description="Pro residues" evidence="1">
    <location>
        <begin position="1"/>
        <end position="11"/>
    </location>
</feature>
<feature type="transmembrane region" description="Helical" evidence="2">
    <location>
        <begin position="37"/>
        <end position="61"/>
    </location>
</feature>
<sequence>MPTTPPSPQPGRDPRPEGRQGPDAEGFREKPRKRRRVFLWVFLAIQLLFLVWVITGAASAGGTPEDCGSLDTTTCNEAENFGTALGVGLIIALWAAADVILGITYAVYRLSRRNRRPTRV</sequence>
<comment type="caution">
    <text evidence="3">The sequence shown here is derived from an EMBL/GenBank/DDBJ whole genome shotgun (WGS) entry which is preliminary data.</text>
</comment>
<name>A0ABT6S7I5_9ACTN</name>
<dbReference type="RefSeq" id="WP_282541782.1">
    <property type="nucleotide sequence ID" value="NZ_JASCIQ010000006.1"/>
</dbReference>